<dbReference type="SMART" id="SM00155">
    <property type="entry name" value="PLDc"/>
    <property type="match status" value="2"/>
</dbReference>
<dbReference type="Pfam" id="PF13091">
    <property type="entry name" value="PLDc_2"/>
    <property type="match status" value="2"/>
</dbReference>
<dbReference type="CDD" id="cd09111">
    <property type="entry name" value="PLDc_ymdC_like_1"/>
    <property type="match status" value="1"/>
</dbReference>
<dbReference type="PANTHER" id="PTHR21248:SF12">
    <property type="entry name" value="CARDIOLIPIN SYNTHASE C"/>
    <property type="match status" value="1"/>
</dbReference>
<dbReference type="GO" id="GO:0032049">
    <property type="term" value="P:cardiolipin biosynthetic process"/>
    <property type="evidence" value="ECO:0007669"/>
    <property type="project" value="UniProtKB-ARBA"/>
</dbReference>
<protein>
    <submittedName>
        <fullName evidence="2">Phospholipase D/Transphosphatidylase</fullName>
    </submittedName>
</protein>
<accession>E6X8P5</accession>
<dbReference type="eggNOG" id="COG1502">
    <property type="taxonomic scope" value="Bacteria"/>
</dbReference>
<dbReference type="STRING" id="688270.Celal_0287"/>
<proteinExistence type="predicted"/>
<dbReference type="InterPro" id="IPR001736">
    <property type="entry name" value="PLipase_D/transphosphatidylase"/>
</dbReference>
<dbReference type="AlphaFoldDB" id="E6X8P5"/>
<dbReference type="OrthoDB" id="9762009at2"/>
<dbReference type="EMBL" id="CP002453">
    <property type="protein sequence ID" value="ADV47632.1"/>
    <property type="molecule type" value="Genomic_DNA"/>
</dbReference>
<organism evidence="2 3">
    <name type="scientific">Cellulophaga algicola (strain DSM 14237 / IC166 / ACAM 630)</name>
    <dbReference type="NCBI Taxonomy" id="688270"/>
    <lineage>
        <taxon>Bacteria</taxon>
        <taxon>Pseudomonadati</taxon>
        <taxon>Bacteroidota</taxon>
        <taxon>Flavobacteriia</taxon>
        <taxon>Flavobacteriales</taxon>
        <taxon>Flavobacteriaceae</taxon>
        <taxon>Cellulophaga</taxon>
    </lineage>
</organism>
<dbReference type="CDD" id="cd09113">
    <property type="entry name" value="PLDc_ymdC_like_2"/>
    <property type="match status" value="1"/>
</dbReference>
<dbReference type="RefSeq" id="WP_013549127.1">
    <property type="nucleotide sequence ID" value="NC_014934.1"/>
</dbReference>
<dbReference type="PROSITE" id="PS51257">
    <property type="entry name" value="PROKAR_LIPOPROTEIN"/>
    <property type="match status" value="1"/>
</dbReference>
<sequence length="516" mass="58178">MISAIKLILNYKYSFIVFLLVLASCNEEQKITPQTDFCATIHKNDSVTLTKELAGVKELMATKTGVYVLEDGSGSMVARAWLSEYAEKTIDIQYFIFSTDNVGLIACDYLIRAADRGVKVRIIVDDIMVDADIQDILTFASHKNIEVKIYNPGVNLGKNIFGKIQKFTTDFRTANQRMHNKTFIVDGKVVITGGRNIADEYFDYDHEYNFRDRDILLLGKVAKTVNTSFDQFWNSALTKEVSKVVEELPENITSEDRFDKLHEYACNPYNFWPQVRKRIADLPTTFQKINASGDLVWLDDVHFISDDPGKNDGKSGLGGGGISTSALINLVKNAEATIDIQTPYLITSALAQNLFKDAVDRGVKIRILTNSLASTDNVEAFSSYQTDRKKLLQTGVRIFEFRPDAAERKKIMTGELQEKLDYTPIFGLHAKSMVVDHKTTVIGTFNLDPRSANLNTECVVIVSSEKISKGVLSGMEEEFKPENSWETTVDFNPDAEVNNYKRLKTWTRKLIPKEIL</sequence>
<evidence type="ECO:0000259" key="1">
    <source>
        <dbReference type="PROSITE" id="PS50035"/>
    </source>
</evidence>
<gene>
    <name evidence="2" type="ordered locus">Celal_0287</name>
</gene>
<feature type="domain" description="PLD phosphodiesterase" evidence="1">
    <location>
        <begin position="428"/>
        <end position="451"/>
    </location>
</feature>
<dbReference type="GO" id="GO:0030572">
    <property type="term" value="F:phosphatidyltransferase activity"/>
    <property type="evidence" value="ECO:0007669"/>
    <property type="project" value="UniProtKB-ARBA"/>
</dbReference>
<keyword evidence="3" id="KW-1185">Reference proteome</keyword>
<dbReference type="SUPFAM" id="SSF56024">
    <property type="entry name" value="Phospholipase D/nuclease"/>
    <property type="match status" value="2"/>
</dbReference>
<name>E6X8P5_CELAD</name>
<evidence type="ECO:0000313" key="2">
    <source>
        <dbReference type="EMBL" id="ADV47632.1"/>
    </source>
</evidence>
<dbReference type="PANTHER" id="PTHR21248">
    <property type="entry name" value="CARDIOLIPIN SYNTHASE"/>
    <property type="match status" value="1"/>
</dbReference>
<dbReference type="Proteomes" id="UP000008634">
    <property type="component" value="Chromosome"/>
</dbReference>
<reference evidence="2 3" key="1">
    <citation type="journal article" date="2010" name="Stand. Genomic Sci.">
        <title>Complete genome sequence of Cellulophaga algicola type strain (IC166).</title>
        <authorList>
            <person name="Abt B."/>
            <person name="Lu M."/>
            <person name="Misra M."/>
            <person name="Han C."/>
            <person name="Nolan M."/>
            <person name="Lucas S."/>
            <person name="Hammon N."/>
            <person name="Deshpande S."/>
            <person name="Cheng J.F."/>
            <person name="Tapia R."/>
            <person name="Goodwin L."/>
            <person name="Pitluck S."/>
            <person name="Liolios K."/>
            <person name="Pagani I."/>
            <person name="Ivanova N."/>
            <person name="Mavromatis K."/>
            <person name="Ovchinikova G."/>
            <person name="Pati A."/>
            <person name="Chen A."/>
            <person name="Palaniappan K."/>
            <person name="Land M."/>
            <person name="Hauser L."/>
            <person name="Chang Y.J."/>
            <person name="Jeffries C.D."/>
            <person name="Detter J.C."/>
            <person name="Brambilla E."/>
            <person name="Rohde M."/>
            <person name="Tindall B.J."/>
            <person name="Goker M."/>
            <person name="Woyke T."/>
            <person name="Bristow J."/>
            <person name="Eisen J.A."/>
            <person name="Markowitz V."/>
            <person name="Hugenholtz P."/>
            <person name="Kyrpides N.C."/>
            <person name="Klenk H.P."/>
            <person name="Lapidus A."/>
        </authorList>
    </citation>
    <scope>NUCLEOTIDE SEQUENCE [LARGE SCALE GENOMIC DNA]</scope>
    <source>
        <strain evidence="3">DSM 14237 / IC166 / ACAM 630</strain>
    </source>
</reference>
<feature type="domain" description="PLD phosphodiesterase" evidence="1">
    <location>
        <begin position="174"/>
        <end position="201"/>
    </location>
</feature>
<dbReference type="PROSITE" id="PS50035">
    <property type="entry name" value="PLD"/>
    <property type="match status" value="2"/>
</dbReference>
<dbReference type="InterPro" id="IPR025202">
    <property type="entry name" value="PLD-like_dom"/>
</dbReference>
<dbReference type="Gene3D" id="3.30.870.10">
    <property type="entry name" value="Endonuclease Chain A"/>
    <property type="match status" value="2"/>
</dbReference>
<dbReference type="KEGG" id="cao:Celal_0287"/>
<dbReference type="HOGENOM" id="CLU_026287_0_0_10"/>
<evidence type="ECO:0000313" key="3">
    <source>
        <dbReference type="Proteomes" id="UP000008634"/>
    </source>
</evidence>